<dbReference type="EMBL" id="CP062941">
    <property type="protein sequence ID" value="QOL48839.1"/>
    <property type="molecule type" value="Genomic_DNA"/>
</dbReference>
<dbReference type="PANTHER" id="PTHR36917:SF1">
    <property type="entry name" value="INNER MEMBRANE-SPANNING PROTEIN YCIB"/>
    <property type="match status" value="1"/>
</dbReference>
<keyword evidence="7" id="KW-1185">Reference proteome</keyword>
<keyword evidence="4 5" id="KW-0472">Membrane</keyword>
<evidence type="ECO:0000256" key="3">
    <source>
        <dbReference type="ARBA" id="ARBA00022989"/>
    </source>
</evidence>
<dbReference type="PANTHER" id="PTHR36917">
    <property type="entry name" value="INTRACELLULAR SEPTATION PROTEIN A-RELATED"/>
    <property type="match status" value="1"/>
</dbReference>
<sequence>MKFLFDFFPLVLFFAVYKIGNGNEAAALAIADQYLGGMVSGGKILAGQAPTMLATVVAIIATVLQVGYLLARRRKVDGMLWVSLFVIVVFGGATIYLHDETFIKWKPTILYWVFAAALLISQVFFGKNLMRKAMEEALPLPDALWPRVGYSWVIFLFFLGALNLLMAFVVFRNNTAAWVNFKVFGMTAIFFLFTVAQSMLLMKHIPQEEA</sequence>
<dbReference type="RefSeq" id="WP_193685882.1">
    <property type="nucleotide sequence ID" value="NZ_CP062941.1"/>
</dbReference>
<feature type="transmembrane region" description="Helical" evidence="5">
    <location>
        <begin position="150"/>
        <end position="171"/>
    </location>
</feature>
<dbReference type="AlphaFoldDB" id="A0A7L9U341"/>
<feature type="transmembrane region" description="Helical" evidence="5">
    <location>
        <begin position="53"/>
        <end position="71"/>
    </location>
</feature>
<evidence type="ECO:0000313" key="7">
    <source>
        <dbReference type="Proteomes" id="UP000593875"/>
    </source>
</evidence>
<evidence type="ECO:0000313" key="6">
    <source>
        <dbReference type="EMBL" id="QOL48839.1"/>
    </source>
</evidence>
<protein>
    <recommendedName>
        <fullName evidence="5">Inner membrane-spanning protein YciB</fullName>
    </recommendedName>
</protein>
<evidence type="ECO:0000256" key="5">
    <source>
        <dbReference type="HAMAP-Rule" id="MF_00189"/>
    </source>
</evidence>
<proteinExistence type="inferred from homology"/>
<evidence type="ECO:0000256" key="4">
    <source>
        <dbReference type="ARBA" id="ARBA00023136"/>
    </source>
</evidence>
<organism evidence="6 7">
    <name type="scientific">Massilia litorea</name>
    <dbReference type="NCBI Taxonomy" id="2769491"/>
    <lineage>
        <taxon>Bacteria</taxon>
        <taxon>Pseudomonadati</taxon>
        <taxon>Pseudomonadota</taxon>
        <taxon>Betaproteobacteria</taxon>
        <taxon>Burkholderiales</taxon>
        <taxon>Oxalobacteraceae</taxon>
        <taxon>Telluria group</taxon>
        <taxon>Massilia</taxon>
    </lineage>
</organism>
<keyword evidence="1 5" id="KW-1003">Cell membrane</keyword>
<comment type="function">
    <text evidence="5">Plays a role in cell envelope biogenesis, maintenance of cell envelope integrity and membrane homeostasis.</text>
</comment>
<dbReference type="Proteomes" id="UP000593875">
    <property type="component" value="Chromosome"/>
</dbReference>
<reference evidence="6 7" key="1">
    <citation type="submission" date="2020-10" db="EMBL/GenBank/DDBJ databases">
        <title>Genome sequencing of Massilia sp. LPB0304.</title>
        <authorList>
            <person name="Kim J."/>
        </authorList>
    </citation>
    <scope>NUCLEOTIDE SEQUENCE [LARGE SCALE GENOMIC DNA]</scope>
    <source>
        <strain evidence="6 7">LPB0304</strain>
    </source>
</reference>
<dbReference type="NCBIfam" id="NF001325">
    <property type="entry name" value="PRK00259.1-3"/>
    <property type="match status" value="1"/>
</dbReference>
<keyword evidence="5" id="KW-0997">Cell inner membrane</keyword>
<evidence type="ECO:0000256" key="1">
    <source>
        <dbReference type="ARBA" id="ARBA00022475"/>
    </source>
</evidence>
<feature type="transmembrane region" description="Helical" evidence="5">
    <location>
        <begin position="78"/>
        <end position="97"/>
    </location>
</feature>
<dbReference type="HAMAP" id="MF_00189">
    <property type="entry name" value="YciB"/>
    <property type="match status" value="1"/>
</dbReference>
<dbReference type="Pfam" id="PF04279">
    <property type="entry name" value="IspA"/>
    <property type="match status" value="1"/>
</dbReference>
<dbReference type="InterPro" id="IPR006008">
    <property type="entry name" value="YciB"/>
</dbReference>
<accession>A0A7L9U341</accession>
<feature type="transmembrane region" description="Helical" evidence="5">
    <location>
        <begin position="183"/>
        <end position="202"/>
    </location>
</feature>
<feature type="transmembrane region" description="Helical" evidence="5">
    <location>
        <begin position="109"/>
        <end position="129"/>
    </location>
</feature>
<gene>
    <name evidence="5" type="primary">yciB</name>
    <name evidence="6" type="ORF">LPB04_18055</name>
</gene>
<dbReference type="GO" id="GO:0005886">
    <property type="term" value="C:plasma membrane"/>
    <property type="evidence" value="ECO:0007669"/>
    <property type="project" value="UniProtKB-SubCell"/>
</dbReference>
<evidence type="ECO:0000256" key="2">
    <source>
        <dbReference type="ARBA" id="ARBA00022692"/>
    </source>
</evidence>
<dbReference type="KEGG" id="mlir:LPB04_18055"/>
<keyword evidence="3 5" id="KW-1133">Transmembrane helix</keyword>
<keyword evidence="2 5" id="KW-0812">Transmembrane</keyword>
<name>A0A7L9U341_9BURK</name>
<comment type="subcellular location">
    <subcellularLocation>
        <location evidence="5">Cell inner membrane</location>
        <topology evidence="5">Multi-pass membrane protein</topology>
    </subcellularLocation>
</comment>
<comment type="similarity">
    <text evidence="5">Belongs to the YciB family.</text>
</comment>